<keyword evidence="2" id="KW-1133">Transmembrane helix</keyword>
<evidence type="ECO:0008006" key="5">
    <source>
        <dbReference type="Google" id="ProtNLM"/>
    </source>
</evidence>
<proteinExistence type="predicted"/>
<evidence type="ECO:0000256" key="1">
    <source>
        <dbReference type="SAM" id="MobiDB-lite"/>
    </source>
</evidence>
<dbReference type="HOGENOM" id="CLU_027862_0_0_11"/>
<accession>A4X1E5</accession>
<gene>
    <name evidence="3" type="ordered locus">Strop_0210</name>
</gene>
<keyword evidence="4" id="KW-1185">Reference proteome</keyword>
<dbReference type="SMART" id="SM00710">
    <property type="entry name" value="PbH1"/>
    <property type="match status" value="6"/>
</dbReference>
<dbReference type="Proteomes" id="UP000000235">
    <property type="component" value="Chromosome"/>
</dbReference>
<keyword evidence="2" id="KW-0472">Membrane</keyword>
<dbReference type="STRING" id="369723.Strop_0210"/>
<evidence type="ECO:0000313" key="3">
    <source>
        <dbReference type="EMBL" id="ABP52695.1"/>
    </source>
</evidence>
<dbReference type="EMBL" id="CP000667">
    <property type="protein sequence ID" value="ABP52695.1"/>
    <property type="molecule type" value="Genomic_DNA"/>
</dbReference>
<feature type="compositionally biased region" description="Basic and acidic residues" evidence="1">
    <location>
        <begin position="57"/>
        <end position="81"/>
    </location>
</feature>
<organism evidence="3 4">
    <name type="scientific">Salinispora tropica (strain ATCC BAA-916 / DSM 44818 / JCM 13857 / NBRC 105044 / CNB-440)</name>
    <dbReference type="NCBI Taxonomy" id="369723"/>
    <lineage>
        <taxon>Bacteria</taxon>
        <taxon>Bacillati</taxon>
        <taxon>Actinomycetota</taxon>
        <taxon>Actinomycetes</taxon>
        <taxon>Micromonosporales</taxon>
        <taxon>Micromonosporaceae</taxon>
        <taxon>Salinispora</taxon>
    </lineage>
</organism>
<dbReference type="eggNOG" id="COG3210">
    <property type="taxonomic scope" value="Bacteria"/>
</dbReference>
<name>A4X1E5_SALTO</name>
<feature type="transmembrane region" description="Helical" evidence="2">
    <location>
        <begin position="21"/>
        <end position="43"/>
    </location>
</feature>
<dbReference type="KEGG" id="stp:Strop_0210"/>
<dbReference type="InterPro" id="IPR011050">
    <property type="entry name" value="Pectin_lyase_fold/virulence"/>
</dbReference>
<protein>
    <recommendedName>
        <fullName evidence="5">Polymorphic outer membrane protein</fullName>
    </recommendedName>
</protein>
<keyword evidence="2" id="KW-0812">Transmembrane</keyword>
<dbReference type="AlphaFoldDB" id="A4X1E5"/>
<evidence type="ECO:0000313" key="4">
    <source>
        <dbReference type="Proteomes" id="UP000000235"/>
    </source>
</evidence>
<sequence length="460" mass="45706">MSHQEQPDTDRSGGGRAKSRWWAVGVTGLALTTAGVAAAAPAANAVERTRTTVADRLFTDEHRDKRDGGKPDDKSKGDPGKTGKKSPGTPVSCDADALIAAITLSNARGGGVLDLAGNCTYLLTASIDDAGLPAISSPITLNGGEHTTIERAAAVDQFRILNVEAGGHLTLNHLTVTGGQTTDPGADGAGILVAAGGSLTTNHSTITRNIAGAGSGGGIANSGTARIRSSKVSHNTAATTGGGILNSGLLEVSKAGIHANTALNGAGVASSETVRIEHSSISKNRAQVAFGGLLIDSGTAVVADSSVTHNIATGVVGGIIASVGTQVTIRSTTIADNVSLTTISGGLGVDSNASVVVTDSIIKNNSAGTNGGGIYTISELVLRNTKIFGNQAGSQGGGIYNEPLGTLTLFASKVTKNIAATDGGGIYNEAGGTVNLNTATGTVVVKNRPNNCVDVPGCAG</sequence>
<dbReference type="InterPro" id="IPR006626">
    <property type="entry name" value="PbH1"/>
</dbReference>
<feature type="region of interest" description="Disordered" evidence="1">
    <location>
        <begin position="53"/>
        <end position="90"/>
    </location>
</feature>
<reference evidence="4" key="1">
    <citation type="journal article" date="2007" name="Proc. Natl. Acad. Sci. U.S.A.">
        <title>Genome sequencing reveals complex secondary metabolome in the marine actinomycete Salinispora tropica.</title>
        <authorList>
            <person name="Udwary D.W."/>
            <person name="Zeigler L."/>
            <person name="Asolkar R.N."/>
            <person name="Singan V."/>
            <person name="Lapidus A."/>
            <person name="Fenical W."/>
            <person name="Jensen P.R."/>
            <person name="Moore B.S."/>
        </authorList>
    </citation>
    <scope>NUCLEOTIDE SEQUENCE [LARGE SCALE GENOMIC DNA]</scope>
    <source>
        <strain evidence="4">ATCC BAA-916 / DSM 44818 / CNB-440</strain>
    </source>
</reference>
<evidence type="ECO:0000256" key="2">
    <source>
        <dbReference type="SAM" id="Phobius"/>
    </source>
</evidence>
<dbReference type="SUPFAM" id="SSF51126">
    <property type="entry name" value="Pectin lyase-like"/>
    <property type="match status" value="1"/>
</dbReference>